<reference evidence="3" key="1">
    <citation type="journal article" date="2005" name="Nature">
        <title>The map-based sequence of the rice genome.</title>
        <authorList>
            <consortium name="International rice genome sequencing project (IRGSP)"/>
            <person name="Matsumoto T."/>
            <person name="Wu J."/>
            <person name="Kanamori H."/>
            <person name="Katayose Y."/>
            <person name="Fujisawa M."/>
            <person name="Namiki N."/>
            <person name="Mizuno H."/>
            <person name="Yamamoto K."/>
            <person name="Antonio B.A."/>
            <person name="Baba T."/>
            <person name="Sakata K."/>
            <person name="Nagamura Y."/>
            <person name="Aoki H."/>
            <person name="Arikawa K."/>
            <person name="Arita K."/>
            <person name="Bito T."/>
            <person name="Chiden Y."/>
            <person name="Fujitsuka N."/>
            <person name="Fukunaka R."/>
            <person name="Hamada M."/>
            <person name="Harada C."/>
            <person name="Hayashi A."/>
            <person name="Hijishita S."/>
            <person name="Honda M."/>
            <person name="Hosokawa S."/>
            <person name="Ichikawa Y."/>
            <person name="Idonuma A."/>
            <person name="Iijima M."/>
            <person name="Ikeda M."/>
            <person name="Ikeno M."/>
            <person name="Ito K."/>
            <person name="Ito S."/>
            <person name="Ito T."/>
            <person name="Ito Y."/>
            <person name="Ito Y."/>
            <person name="Iwabuchi A."/>
            <person name="Kamiya K."/>
            <person name="Karasawa W."/>
            <person name="Kurita K."/>
            <person name="Katagiri S."/>
            <person name="Kikuta A."/>
            <person name="Kobayashi H."/>
            <person name="Kobayashi N."/>
            <person name="Machita K."/>
            <person name="Maehara T."/>
            <person name="Masukawa M."/>
            <person name="Mizubayashi T."/>
            <person name="Mukai Y."/>
            <person name="Nagasaki H."/>
            <person name="Nagata Y."/>
            <person name="Naito S."/>
            <person name="Nakashima M."/>
            <person name="Nakama Y."/>
            <person name="Nakamichi Y."/>
            <person name="Nakamura M."/>
            <person name="Meguro A."/>
            <person name="Negishi M."/>
            <person name="Ohta I."/>
            <person name="Ohta T."/>
            <person name="Okamoto M."/>
            <person name="Ono N."/>
            <person name="Saji S."/>
            <person name="Sakaguchi M."/>
            <person name="Sakai K."/>
            <person name="Shibata M."/>
            <person name="Shimokawa T."/>
            <person name="Song J."/>
            <person name="Takazaki Y."/>
            <person name="Terasawa K."/>
            <person name="Tsugane M."/>
            <person name="Tsuji K."/>
            <person name="Ueda S."/>
            <person name="Waki K."/>
            <person name="Yamagata H."/>
            <person name="Yamamoto M."/>
            <person name="Yamamoto S."/>
            <person name="Yamane H."/>
            <person name="Yoshiki S."/>
            <person name="Yoshihara R."/>
            <person name="Yukawa K."/>
            <person name="Zhong H."/>
            <person name="Yano M."/>
            <person name="Yuan Q."/>
            <person name="Ouyang S."/>
            <person name="Liu J."/>
            <person name="Jones K.M."/>
            <person name="Gansberger K."/>
            <person name="Moffat K."/>
            <person name="Hill J."/>
            <person name="Bera J."/>
            <person name="Fadrosh D."/>
            <person name="Jin S."/>
            <person name="Johri S."/>
            <person name="Kim M."/>
            <person name="Overton L."/>
            <person name="Reardon M."/>
            <person name="Tsitrin T."/>
            <person name="Vuong H."/>
            <person name="Weaver B."/>
            <person name="Ciecko A."/>
            <person name="Tallon L."/>
            <person name="Jackson J."/>
            <person name="Pai G."/>
            <person name="Aken S.V."/>
            <person name="Utterback T."/>
            <person name="Reidmuller S."/>
            <person name="Feldblyum T."/>
            <person name="Hsiao J."/>
            <person name="Zismann V."/>
            <person name="Iobst S."/>
            <person name="de Vazeille A.R."/>
            <person name="Buell C.R."/>
            <person name="Ying K."/>
            <person name="Li Y."/>
            <person name="Lu T."/>
            <person name="Huang Y."/>
            <person name="Zhao Q."/>
            <person name="Feng Q."/>
            <person name="Zhang L."/>
            <person name="Zhu J."/>
            <person name="Weng Q."/>
            <person name="Mu J."/>
            <person name="Lu Y."/>
            <person name="Fan D."/>
            <person name="Liu Y."/>
            <person name="Guan J."/>
            <person name="Zhang Y."/>
            <person name="Yu S."/>
            <person name="Liu X."/>
            <person name="Zhang Y."/>
            <person name="Hong G."/>
            <person name="Han B."/>
            <person name="Choisne N."/>
            <person name="Demange N."/>
            <person name="Orjeda G."/>
            <person name="Samain S."/>
            <person name="Cattolico L."/>
            <person name="Pelletier E."/>
            <person name="Couloux A."/>
            <person name="Segurens B."/>
            <person name="Wincker P."/>
            <person name="D'Hont A."/>
            <person name="Scarpelli C."/>
            <person name="Weissenbach J."/>
            <person name="Salanoubat M."/>
            <person name="Quetier F."/>
            <person name="Yu Y."/>
            <person name="Kim H.R."/>
            <person name="Rambo T."/>
            <person name="Currie J."/>
            <person name="Collura K."/>
            <person name="Luo M."/>
            <person name="Yang T."/>
            <person name="Ammiraju J.S.S."/>
            <person name="Engler F."/>
            <person name="Soderlund C."/>
            <person name="Wing R.A."/>
            <person name="Palmer L.E."/>
            <person name="de la Bastide M."/>
            <person name="Spiegel L."/>
            <person name="Nascimento L."/>
            <person name="Zutavern T."/>
            <person name="O'Shaughnessy A."/>
            <person name="Dike S."/>
            <person name="Dedhia N."/>
            <person name="Preston R."/>
            <person name="Balija V."/>
            <person name="McCombie W.R."/>
            <person name="Chow T."/>
            <person name="Chen H."/>
            <person name="Chung M."/>
            <person name="Chen C."/>
            <person name="Shaw J."/>
            <person name="Wu H."/>
            <person name="Hsiao K."/>
            <person name="Chao Y."/>
            <person name="Chu M."/>
            <person name="Cheng C."/>
            <person name="Hour A."/>
            <person name="Lee P."/>
            <person name="Lin S."/>
            <person name="Lin Y."/>
            <person name="Liou J."/>
            <person name="Liu S."/>
            <person name="Hsing Y."/>
            <person name="Raghuvanshi S."/>
            <person name="Mohanty A."/>
            <person name="Bharti A.K."/>
            <person name="Gaur A."/>
            <person name="Gupta V."/>
            <person name="Kumar D."/>
            <person name="Ravi V."/>
            <person name="Vij S."/>
            <person name="Kapur A."/>
            <person name="Khurana P."/>
            <person name="Khurana P."/>
            <person name="Khurana J.P."/>
            <person name="Tyagi A.K."/>
            <person name="Gaikwad K."/>
            <person name="Singh A."/>
            <person name="Dalal V."/>
            <person name="Srivastava S."/>
            <person name="Dixit A."/>
            <person name="Pal A.K."/>
            <person name="Ghazi I.A."/>
            <person name="Yadav M."/>
            <person name="Pandit A."/>
            <person name="Bhargava A."/>
            <person name="Sureshbabu K."/>
            <person name="Batra K."/>
            <person name="Sharma T.R."/>
            <person name="Mohapatra T."/>
            <person name="Singh N.K."/>
            <person name="Messing J."/>
            <person name="Nelson A.B."/>
            <person name="Fuks G."/>
            <person name="Kavchok S."/>
            <person name="Keizer G."/>
            <person name="Linton E."/>
            <person name="Llaca V."/>
            <person name="Song R."/>
            <person name="Tanyolac B."/>
            <person name="Young S."/>
            <person name="Ho-Il K."/>
            <person name="Hahn J.H."/>
            <person name="Sangsakoo G."/>
            <person name="Vanavichit A."/>
            <person name="de Mattos Luiz.A.T."/>
            <person name="Zimmer P.D."/>
            <person name="Malone G."/>
            <person name="Dellagostin O."/>
            <person name="de Oliveira A.C."/>
            <person name="Bevan M."/>
            <person name="Bancroft I."/>
            <person name="Minx P."/>
            <person name="Cordum H."/>
            <person name="Wilson R."/>
            <person name="Cheng Z."/>
            <person name="Jin W."/>
            <person name="Jiang J."/>
            <person name="Leong S.A."/>
            <person name="Iwama H."/>
            <person name="Gojobori T."/>
            <person name="Itoh T."/>
            <person name="Niimura Y."/>
            <person name="Fujii Y."/>
            <person name="Habara T."/>
            <person name="Sakai H."/>
            <person name="Sato Y."/>
            <person name="Wilson G."/>
            <person name="Kumar K."/>
            <person name="McCouch S."/>
            <person name="Juretic N."/>
            <person name="Hoen D."/>
            <person name="Wright S."/>
            <person name="Bruskiewich R."/>
            <person name="Bureau T."/>
            <person name="Miyao A."/>
            <person name="Hirochika H."/>
            <person name="Nishikawa T."/>
            <person name="Kadowaki K."/>
            <person name="Sugiura M."/>
            <person name="Burr B."/>
            <person name="Sasaki T."/>
        </authorList>
    </citation>
    <scope>NUCLEOTIDE SEQUENCE [LARGE SCALE GENOMIC DNA]</scope>
    <source>
        <strain evidence="3">cv. Nipponbare</strain>
    </source>
</reference>
<organism evidence="2 3">
    <name type="scientific">Oryza sativa subsp. japonica</name>
    <name type="common">Rice</name>
    <dbReference type="NCBI Taxonomy" id="39947"/>
    <lineage>
        <taxon>Eukaryota</taxon>
        <taxon>Viridiplantae</taxon>
        <taxon>Streptophyta</taxon>
        <taxon>Embryophyta</taxon>
        <taxon>Tracheophyta</taxon>
        <taxon>Spermatophyta</taxon>
        <taxon>Magnoliopsida</taxon>
        <taxon>Liliopsida</taxon>
        <taxon>Poales</taxon>
        <taxon>Poaceae</taxon>
        <taxon>BOP clade</taxon>
        <taxon>Oryzoideae</taxon>
        <taxon>Oryzeae</taxon>
        <taxon>Oryzinae</taxon>
        <taxon>Oryza</taxon>
        <taxon>Oryza sativa</taxon>
    </lineage>
</organism>
<evidence type="ECO:0000256" key="1">
    <source>
        <dbReference type="SAM" id="MobiDB-lite"/>
    </source>
</evidence>
<dbReference type="AlphaFoldDB" id="Q8H8V6"/>
<accession>Q8H8V6</accession>
<evidence type="ECO:0000313" key="2">
    <source>
        <dbReference type="EMBL" id="AAN64497.1"/>
    </source>
</evidence>
<dbReference type="EMBL" id="AC084405">
    <property type="protein sequence ID" value="AAN64497.1"/>
    <property type="molecule type" value="Genomic_DNA"/>
</dbReference>
<protein>
    <submittedName>
        <fullName evidence="2">Uncharacterized protein</fullName>
    </submittedName>
</protein>
<name>Q8H8V6_ORYSJ</name>
<dbReference type="Proteomes" id="UP000000763">
    <property type="component" value="Chromosome 3"/>
</dbReference>
<feature type="region of interest" description="Disordered" evidence="1">
    <location>
        <begin position="1"/>
        <end position="50"/>
    </location>
</feature>
<proteinExistence type="predicted"/>
<sequence>MADKQACEALENGASGGRRRAAAADAERRRAVWATGETRHPPMLDQPMVGQGMTVPPKERTPEAMRWLDRRAFRSGFRGAFQRHVKRRRRRTSARRSIGGLPILLLAVEPSPSAPIGIRVHPGRSPLHPPPVSRRGGAWRRGGGVAGHNKVAARPLTRHGSGWGEAAAGRRSRRRGRSGRPPLSPSLGTAAFPLLWRRPPLLPLSRFFPARRSARCAGSRAHSAVGRYLPACA</sequence>
<feature type="region of interest" description="Disordered" evidence="1">
    <location>
        <begin position="119"/>
        <end position="185"/>
    </location>
</feature>
<evidence type="ECO:0000313" key="3">
    <source>
        <dbReference type="Proteomes" id="UP000000763"/>
    </source>
</evidence>
<reference evidence="3" key="2">
    <citation type="journal article" date="2008" name="Nucleic Acids Res.">
        <title>The rice annotation project database (RAP-DB): 2008 update.</title>
        <authorList>
            <consortium name="The rice annotation project (RAP)"/>
        </authorList>
    </citation>
    <scope>GENOME REANNOTATION</scope>
    <source>
        <strain evidence="3">cv. Nipponbare</strain>
    </source>
</reference>